<name>A0ABT1QDW4_9NOCA</name>
<evidence type="ECO:0000313" key="2">
    <source>
        <dbReference type="Proteomes" id="UP001524501"/>
    </source>
</evidence>
<keyword evidence="2" id="KW-1185">Reference proteome</keyword>
<protein>
    <submittedName>
        <fullName evidence="1">Uncharacterized protein</fullName>
    </submittedName>
</protein>
<evidence type="ECO:0000313" key="1">
    <source>
        <dbReference type="EMBL" id="MCQ4120446.1"/>
    </source>
</evidence>
<organism evidence="1 2">
    <name type="scientific">Rhodococcus tibetensis</name>
    <dbReference type="NCBI Taxonomy" id="2965064"/>
    <lineage>
        <taxon>Bacteria</taxon>
        <taxon>Bacillati</taxon>
        <taxon>Actinomycetota</taxon>
        <taxon>Actinomycetes</taxon>
        <taxon>Mycobacteriales</taxon>
        <taxon>Nocardiaceae</taxon>
        <taxon>Rhodococcus</taxon>
    </lineage>
</organism>
<reference evidence="1 2" key="1">
    <citation type="submission" date="2022-07" db="EMBL/GenBank/DDBJ databases">
        <title>Degradation activity of malathion, p-nitrophenol and potential low-temperature adaptation strategy of Rhodococcus sp. FXJ9.536.</title>
        <authorList>
            <person name="Huang J."/>
            <person name="Huang Y."/>
        </authorList>
    </citation>
    <scope>NUCLEOTIDE SEQUENCE [LARGE SCALE GENOMIC DNA]</scope>
    <source>
        <strain evidence="1 2">FXJ9.536</strain>
    </source>
</reference>
<gene>
    <name evidence="1" type="ORF">NOF53_14920</name>
</gene>
<sequence length="133" mass="14510">MIPQFTYRTEPVSSDAAVEVFGIRVAEPCGQMTHWQADGLDWADVGRVYVRTSGEISIVPFVGADERMLGVLRGTAAEVWRGEEPTEATGWGFFEHETGNCWTTIVSVVADPWAAFQTACAAQCPALSRKEVA</sequence>
<accession>A0ABT1QDW4</accession>
<dbReference type="RefSeq" id="WP_255969811.1">
    <property type="nucleotide sequence ID" value="NZ_JANFQF010000011.1"/>
</dbReference>
<comment type="caution">
    <text evidence="1">The sequence shown here is derived from an EMBL/GenBank/DDBJ whole genome shotgun (WGS) entry which is preliminary data.</text>
</comment>
<proteinExistence type="predicted"/>
<dbReference type="EMBL" id="JANFQF010000011">
    <property type="protein sequence ID" value="MCQ4120446.1"/>
    <property type="molecule type" value="Genomic_DNA"/>
</dbReference>
<dbReference type="Proteomes" id="UP001524501">
    <property type="component" value="Unassembled WGS sequence"/>
</dbReference>